<reference evidence="1" key="2">
    <citation type="submission" date="2014-03" db="EMBL/GenBank/DDBJ databases">
        <authorList>
            <person name="Genoscope - CEA"/>
        </authorList>
    </citation>
    <scope>NUCLEOTIDE SEQUENCE</scope>
</reference>
<sequence>MGLVSGKSPETESSMSFRPMKSKWKLYRPEISSAIDFSSHPIINGVPDEKESDHLIVKRELWTEVKDAAL</sequence>
<dbReference type="PaxDb" id="8022-A0A060ZCX1"/>
<protein>
    <submittedName>
        <fullName evidence="1">Uncharacterized protein</fullName>
    </submittedName>
</protein>
<name>A0A060ZCX1_ONCMY</name>
<evidence type="ECO:0000313" key="2">
    <source>
        <dbReference type="Proteomes" id="UP000193380"/>
    </source>
</evidence>
<dbReference type="STRING" id="8022.A0A060ZCX1"/>
<reference evidence="1" key="1">
    <citation type="journal article" date="2014" name="Nat. Commun.">
        <title>The rainbow trout genome provides novel insights into evolution after whole-genome duplication in vertebrates.</title>
        <authorList>
            <person name="Berthelot C."/>
            <person name="Brunet F."/>
            <person name="Chalopin D."/>
            <person name="Juanchich A."/>
            <person name="Bernard M."/>
            <person name="Noel B."/>
            <person name="Bento P."/>
            <person name="Da Silva C."/>
            <person name="Labadie K."/>
            <person name="Alberti A."/>
            <person name="Aury J.M."/>
            <person name="Louis A."/>
            <person name="Dehais P."/>
            <person name="Bardou P."/>
            <person name="Montfort J."/>
            <person name="Klopp C."/>
            <person name="Cabau C."/>
            <person name="Gaspin C."/>
            <person name="Thorgaard G.H."/>
            <person name="Boussaha M."/>
            <person name="Quillet E."/>
            <person name="Guyomard R."/>
            <person name="Galiana D."/>
            <person name="Bobe J."/>
            <person name="Volff J.N."/>
            <person name="Genet C."/>
            <person name="Wincker P."/>
            <person name="Jaillon O."/>
            <person name="Roest Crollius H."/>
            <person name="Guiguen Y."/>
        </authorList>
    </citation>
    <scope>NUCLEOTIDE SEQUENCE [LARGE SCALE GENOMIC DNA]</scope>
</reference>
<proteinExistence type="predicted"/>
<dbReference type="EMBL" id="FR947533">
    <property type="protein sequence ID" value="CDQ99524.1"/>
    <property type="molecule type" value="Genomic_DNA"/>
</dbReference>
<dbReference type="Proteomes" id="UP000193380">
    <property type="component" value="Unassembled WGS sequence"/>
</dbReference>
<dbReference type="AlphaFoldDB" id="A0A060ZCX1"/>
<evidence type="ECO:0000313" key="1">
    <source>
        <dbReference type="EMBL" id="CDQ99524.1"/>
    </source>
</evidence>
<organism evidence="1 2">
    <name type="scientific">Oncorhynchus mykiss</name>
    <name type="common">Rainbow trout</name>
    <name type="synonym">Salmo gairdneri</name>
    <dbReference type="NCBI Taxonomy" id="8022"/>
    <lineage>
        <taxon>Eukaryota</taxon>
        <taxon>Metazoa</taxon>
        <taxon>Chordata</taxon>
        <taxon>Craniata</taxon>
        <taxon>Vertebrata</taxon>
        <taxon>Euteleostomi</taxon>
        <taxon>Actinopterygii</taxon>
        <taxon>Neopterygii</taxon>
        <taxon>Teleostei</taxon>
        <taxon>Protacanthopterygii</taxon>
        <taxon>Salmoniformes</taxon>
        <taxon>Salmonidae</taxon>
        <taxon>Salmoninae</taxon>
        <taxon>Oncorhynchus</taxon>
    </lineage>
</organism>
<gene>
    <name evidence="1" type="ORF">GSONMT00009566001</name>
</gene>
<accession>A0A060ZCX1</accession>